<dbReference type="GO" id="GO:0003964">
    <property type="term" value="F:RNA-directed DNA polymerase activity"/>
    <property type="evidence" value="ECO:0007669"/>
    <property type="project" value="UniProtKB-KW"/>
</dbReference>
<accession>U4LCC7</accession>
<evidence type="ECO:0000256" key="4">
    <source>
        <dbReference type="ARBA" id="ARBA00022722"/>
    </source>
</evidence>
<gene>
    <name evidence="10" type="ORF">PCON_05589</name>
</gene>
<dbReference type="InterPro" id="IPR043502">
    <property type="entry name" value="DNA/RNA_pol_sf"/>
</dbReference>
<dbReference type="SUPFAM" id="SSF56672">
    <property type="entry name" value="DNA/RNA polymerases"/>
    <property type="match status" value="1"/>
</dbReference>
<keyword evidence="8" id="KW-0175">Coiled coil</keyword>
<evidence type="ECO:0000313" key="10">
    <source>
        <dbReference type="EMBL" id="CCX29518.1"/>
    </source>
</evidence>
<dbReference type="PANTHER" id="PTHR37984">
    <property type="entry name" value="PROTEIN CBG26694"/>
    <property type="match status" value="1"/>
</dbReference>
<dbReference type="EC" id="2.7.7.49" evidence="1"/>
<dbReference type="Gene3D" id="2.40.70.10">
    <property type="entry name" value="Acid Proteases"/>
    <property type="match status" value="1"/>
</dbReference>
<evidence type="ECO:0000313" key="11">
    <source>
        <dbReference type="Proteomes" id="UP000018144"/>
    </source>
</evidence>
<dbReference type="EMBL" id="HF935279">
    <property type="protein sequence ID" value="CCX29518.1"/>
    <property type="molecule type" value="Genomic_DNA"/>
</dbReference>
<dbReference type="eggNOG" id="KOG0017">
    <property type="taxonomic scope" value="Eukaryota"/>
</dbReference>
<dbReference type="CDD" id="cd00303">
    <property type="entry name" value="retropepsin_like"/>
    <property type="match status" value="1"/>
</dbReference>
<proteinExistence type="predicted"/>
<keyword evidence="7" id="KW-0695">RNA-directed DNA polymerase</keyword>
<evidence type="ECO:0000259" key="9">
    <source>
        <dbReference type="PROSITE" id="PS50878"/>
    </source>
</evidence>
<sequence length="1032" mass="115515">MLLPVPPTARPDWLPAWATEQFFKDNAAGFGKAVPPTIIDGLTINMPGAPAASAVVCLVVIPSLLTGREIRSLEIVEDSSVVSVSLLKDTGADWNLVSSSFVASLNGILPLVPLSRPVPLRCVNGDTGKTVSHTIRLPLRLPNDHFSEEVFAIADLGIRQDIILGLPWLEKFCPEAISSLRKFGESLENLPTGNVVSLPAAADSSPIRGSQIESNPAVSGSTDSDTVFRFPASRDPSAAFSAGGVIAAIDAEIFRRQHATEIAACCASLRAAVDARLEEITAIQAMAASGNSEDAGVRGPTGNSEGWLDTIPAEFRRFAHTVFSDEAAAELPPHRPDHDCVIRVREGEKLATSKIYDMSQEQLTTLKALLDVELKKGFIRPSHSESSAPVFFVTDPPSQSRNKGQLRLVVDYRDLNRKIELDEYPIPLTRTVMARLPKAKIFTKFDVRSGFSNIRVAPGSEPATAFKTPFGWFEYQVMPMGLATAPSVFQRFINSVLAPFLDLFCFAYLDDIIIFSDSETEHRQHVTAILEALEKNRLHLKPAKCVWFTKEVSFLGYTAVAGKGIRMSDDKIAKITALAPPTNVHELPEALGLIQFYSGFIPHYSDHTAVLTRLTSKDVPWNWSPKCSDAWSRILAAIQKEVFLAAFDWEKPTILETDASDVAYGGVISQPDDDNKLRPVVIFHHKFKSHEKNWDIHDKELYAIVYAFDAFRHFLAQPRFPMTVVSDHRNLAKFMFSTDLLKSHDGRLGRWWQTLSAANFTIEYRPGEENVVADFLSRYQQNASEPEGLVLLPRHRFSDKAFADVNSWFKKSRADKNVRQILEDHGFGRGKKNHAAVSVQYCYRDQVETGEGQWYMDVHLLSYGSMKEALTGVILEELSQMTKLLWEPDEQGNRTPTKDNASQIVAQRDYLLQRIRAEATQIQKDLSRQKNKTQRRLEKKIKKLDNLTRTAREAKQFDALKTRLDALMEFKAKRQTLLSKAKWLEMGANNSADFWNLRKTVVEDCKIYGLQNENGSQEMIKKDIENNTRLLQ</sequence>
<keyword evidence="3" id="KW-0548">Nucleotidyltransferase</keyword>
<feature type="domain" description="Reverse transcriptase" evidence="9">
    <location>
        <begin position="374"/>
        <end position="559"/>
    </location>
</feature>
<dbReference type="InterPro" id="IPR050951">
    <property type="entry name" value="Retrovirus_Pol_polyprotein"/>
</dbReference>
<dbReference type="InterPro" id="IPR000477">
    <property type="entry name" value="RT_dom"/>
</dbReference>
<evidence type="ECO:0000256" key="2">
    <source>
        <dbReference type="ARBA" id="ARBA00022679"/>
    </source>
</evidence>
<dbReference type="Gene3D" id="3.10.10.10">
    <property type="entry name" value="HIV Type 1 Reverse Transcriptase, subunit A, domain 1"/>
    <property type="match status" value="1"/>
</dbReference>
<dbReference type="InterPro" id="IPR041373">
    <property type="entry name" value="RT_RNaseH"/>
</dbReference>
<evidence type="ECO:0000256" key="8">
    <source>
        <dbReference type="SAM" id="Coils"/>
    </source>
</evidence>
<dbReference type="Pfam" id="PF17917">
    <property type="entry name" value="RT_RNaseH"/>
    <property type="match status" value="1"/>
</dbReference>
<dbReference type="Gene3D" id="3.30.70.270">
    <property type="match status" value="2"/>
</dbReference>
<reference evidence="10 11" key="1">
    <citation type="journal article" date="2013" name="PLoS Genet.">
        <title>The genome and development-dependent transcriptomes of Pyronema confluens: a window into fungal evolution.</title>
        <authorList>
            <person name="Traeger S."/>
            <person name="Altegoer F."/>
            <person name="Freitag M."/>
            <person name="Gabaldon T."/>
            <person name="Kempken F."/>
            <person name="Kumar A."/>
            <person name="Marcet-Houben M."/>
            <person name="Poggeler S."/>
            <person name="Stajich J.E."/>
            <person name="Nowrousian M."/>
        </authorList>
    </citation>
    <scope>NUCLEOTIDE SEQUENCE [LARGE SCALE GENOMIC DNA]</scope>
    <source>
        <strain evidence="11">CBS 100304</strain>
        <tissue evidence="10">Vegetative mycelium</tissue>
    </source>
</reference>
<evidence type="ECO:0000256" key="7">
    <source>
        <dbReference type="ARBA" id="ARBA00022918"/>
    </source>
</evidence>
<dbReference type="PANTHER" id="PTHR37984:SF5">
    <property type="entry name" value="PROTEIN NYNRIN-LIKE"/>
    <property type="match status" value="1"/>
</dbReference>
<dbReference type="STRING" id="1076935.U4LCC7"/>
<dbReference type="AlphaFoldDB" id="U4LCC7"/>
<dbReference type="Pfam" id="PF00078">
    <property type="entry name" value="RVT_1"/>
    <property type="match status" value="1"/>
</dbReference>
<name>U4LCC7_PYROM</name>
<dbReference type="GO" id="GO:0016787">
    <property type="term" value="F:hydrolase activity"/>
    <property type="evidence" value="ECO:0007669"/>
    <property type="project" value="UniProtKB-KW"/>
</dbReference>
<dbReference type="GO" id="GO:0004519">
    <property type="term" value="F:endonuclease activity"/>
    <property type="evidence" value="ECO:0007669"/>
    <property type="project" value="UniProtKB-KW"/>
</dbReference>
<evidence type="ECO:0000256" key="3">
    <source>
        <dbReference type="ARBA" id="ARBA00022695"/>
    </source>
</evidence>
<dbReference type="InterPro" id="IPR021109">
    <property type="entry name" value="Peptidase_aspartic_dom_sf"/>
</dbReference>
<dbReference type="InterPro" id="IPR043128">
    <property type="entry name" value="Rev_trsase/Diguanyl_cyclase"/>
</dbReference>
<dbReference type="CDD" id="cd01647">
    <property type="entry name" value="RT_LTR"/>
    <property type="match status" value="1"/>
</dbReference>
<feature type="coiled-coil region" evidence="8">
    <location>
        <begin position="912"/>
        <end position="954"/>
    </location>
</feature>
<organism evidence="10 11">
    <name type="scientific">Pyronema omphalodes (strain CBS 100304)</name>
    <name type="common">Pyronema confluens</name>
    <dbReference type="NCBI Taxonomy" id="1076935"/>
    <lineage>
        <taxon>Eukaryota</taxon>
        <taxon>Fungi</taxon>
        <taxon>Dikarya</taxon>
        <taxon>Ascomycota</taxon>
        <taxon>Pezizomycotina</taxon>
        <taxon>Pezizomycetes</taxon>
        <taxon>Pezizales</taxon>
        <taxon>Pyronemataceae</taxon>
        <taxon>Pyronema</taxon>
    </lineage>
</organism>
<evidence type="ECO:0000256" key="6">
    <source>
        <dbReference type="ARBA" id="ARBA00022801"/>
    </source>
</evidence>
<evidence type="ECO:0000256" key="5">
    <source>
        <dbReference type="ARBA" id="ARBA00022759"/>
    </source>
</evidence>
<dbReference type="PROSITE" id="PS50878">
    <property type="entry name" value="RT_POL"/>
    <property type="match status" value="1"/>
</dbReference>
<dbReference type="FunFam" id="3.30.70.270:FF:000020">
    <property type="entry name" value="Transposon Tf2-6 polyprotein-like Protein"/>
    <property type="match status" value="1"/>
</dbReference>
<keyword evidence="6" id="KW-0378">Hydrolase</keyword>
<dbReference type="OMA" id="FRRQHAT"/>
<dbReference type="CDD" id="cd09274">
    <property type="entry name" value="RNase_HI_RT_Ty3"/>
    <property type="match status" value="1"/>
</dbReference>
<dbReference type="Proteomes" id="UP000018144">
    <property type="component" value="Unassembled WGS sequence"/>
</dbReference>
<evidence type="ECO:0000256" key="1">
    <source>
        <dbReference type="ARBA" id="ARBA00012493"/>
    </source>
</evidence>
<dbReference type="OrthoDB" id="5428705at2759"/>
<keyword evidence="5" id="KW-0255">Endonuclease</keyword>
<keyword evidence="2" id="KW-0808">Transferase</keyword>
<keyword evidence="11" id="KW-1185">Reference proteome</keyword>
<keyword evidence="4" id="KW-0540">Nuclease</keyword>
<protein>
    <recommendedName>
        <fullName evidence="1">RNA-directed DNA polymerase</fullName>
        <ecNumber evidence="1">2.7.7.49</ecNumber>
    </recommendedName>
</protein>